<dbReference type="AlphaFoldDB" id="A0A645DEY1"/>
<keyword evidence="3 5" id="KW-1133">Transmembrane helix</keyword>
<proteinExistence type="predicted"/>
<comment type="caution">
    <text evidence="6">The sequence shown here is derived from an EMBL/GenBank/DDBJ whole genome shotgun (WGS) entry which is preliminary data.</text>
</comment>
<feature type="transmembrane region" description="Helical" evidence="5">
    <location>
        <begin position="81"/>
        <end position="102"/>
    </location>
</feature>
<evidence type="ECO:0000313" key="6">
    <source>
        <dbReference type="EMBL" id="MPM87403.1"/>
    </source>
</evidence>
<evidence type="ECO:0000256" key="5">
    <source>
        <dbReference type="SAM" id="Phobius"/>
    </source>
</evidence>
<evidence type="ECO:0000256" key="3">
    <source>
        <dbReference type="ARBA" id="ARBA00022989"/>
    </source>
</evidence>
<dbReference type="EMBL" id="VSSQ01035230">
    <property type="protein sequence ID" value="MPM87403.1"/>
    <property type="molecule type" value="Genomic_DNA"/>
</dbReference>
<protein>
    <recommendedName>
        <fullName evidence="7">Colicin V production protein</fullName>
    </recommendedName>
</protein>
<evidence type="ECO:0000256" key="2">
    <source>
        <dbReference type="ARBA" id="ARBA00022692"/>
    </source>
</evidence>
<keyword evidence="4 5" id="KW-0472">Membrane</keyword>
<dbReference type="PANTHER" id="PTHR37306">
    <property type="entry name" value="COLICIN V PRODUCTION PROTEIN"/>
    <property type="match status" value="1"/>
</dbReference>
<gene>
    <name evidence="6" type="ORF">SDC9_134499</name>
</gene>
<accession>A0A645DEY1</accession>
<evidence type="ECO:0000256" key="1">
    <source>
        <dbReference type="ARBA" id="ARBA00004141"/>
    </source>
</evidence>
<dbReference type="GO" id="GO:0009403">
    <property type="term" value="P:toxin biosynthetic process"/>
    <property type="evidence" value="ECO:0007669"/>
    <property type="project" value="InterPro"/>
</dbReference>
<dbReference type="Pfam" id="PF02674">
    <property type="entry name" value="Colicin_V"/>
    <property type="match status" value="1"/>
</dbReference>
<comment type="subcellular location">
    <subcellularLocation>
        <location evidence="1">Membrane</location>
        <topology evidence="1">Multi-pass membrane protein</topology>
    </subcellularLocation>
</comment>
<feature type="transmembrane region" description="Helical" evidence="5">
    <location>
        <begin position="39"/>
        <end position="61"/>
    </location>
</feature>
<evidence type="ECO:0000256" key="4">
    <source>
        <dbReference type="ARBA" id="ARBA00023136"/>
    </source>
</evidence>
<feature type="transmembrane region" description="Helical" evidence="5">
    <location>
        <begin position="6"/>
        <end position="27"/>
    </location>
</feature>
<dbReference type="PANTHER" id="PTHR37306:SF1">
    <property type="entry name" value="COLICIN V PRODUCTION PROTEIN"/>
    <property type="match status" value="1"/>
</dbReference>
<dbReference type="InterPro" id="IPR003825">
    <property type="entry name" value="Colicin-V_CvpA"/>
</dbReference>
<dbReference type="GO" id="GO:0016020">
    <property type="term" value="C:membrane"/>
    <property type="evidence" value="ECO:0007669"/>
    <property type="project" value="UniProtKB-SubCell"/>
</dbReference>
<organism evidence="6">
    <name type="scientific">bioreactor metagenome</name>
    <dbReference type="NCBI Taxonomy" id="1076179"/>
    <lineage>
        <taxon>unclassified sequences</taxon>
        <taxon>metagenomes</taxon>
        <taxon>ecological metagenomes</taxon>
    </lineage>
</organism>
<keyword evidence="2 5" id="KW-0812">Transmembrane</keyword>
<sequence length="215" mass="24644">MNVSGSFIMIINILILAFYIIMFFAGYKKGFLLQVVDIIGLLVTIYLAWLFAPVLATYFEIWPKSMVPLQDTIFGTAISNYINQLVWFFIILVAIKLLLLIIRPVIKMLQQIPLLKQLNGLLGALFSFVSSTVWVILISFILTLPFFSEGQQIVQKSWMSPILDTATNFVKELEEPLKKNDALAKLTNNMNDLSENDREELKQWFEENNLDEVGK</sequence>
<evidence type="ECO:0008006" key="7">
    <source>
        <dbReference type="Google" id="ProtNLM"/>
    </source>
</evidence>
<name>A0A645DEY1_9ZZZZ</name>
<reference evidence="6" key="1">
    <citation type="submission" date="2019-08" db="EMBL/GenBank/DDBJ databases">
        <authorList>
            <person name="Kucharzyk K."/>
            <person name="Murdoch R.W."/>
            <person name="Higgins S."/>
            <person name="Loffler F."/>
        </authorList>
    </citation>
    <scope>NUCLEOTIDE SEQUENCE</scope>
</reference>
<feature type="transmembrane region" description="Helical" evidence="5">
    <location>
        <begin position="122"/>
        <end position="147"/>
    </location>
</feature>